<comment type="function">
    <text evidence="1">Alpha-L-fucosidase is responsible for hydrolyzing the alpha-1,6-linked fucose joined to the reducing-end N-acetylglucosamine of the carbohydrate moieties of glycoproteins.</text>
</comment>
<feature type="domain" description="Glycoside hydrolase family 29 N-terminal" evidence="8">
    <location>
        <begin position="19"/>
        <end position="152"/>
    </location>
</feature>
<evidence type="ECO:0000313" key="9">
    <source>
        <dbReference type="EMBL" id="GEC74533.1"/>
    </source>
</evidence>
<evidence type="ECO:0000256" key="2">
    <source>
        <dbReference type="ARBA" id="ARBA00007951"/>
    </source>
</evidence>
<dbReference type="InterPro" id="IPR000933">
    <property type="entry name" value="Glyco_hydro_29"/>
</dbReference>
<dbReference type="EC" id="3.2.1.51" evidence="3"/>
<evidence type="ECO:0000313" key="10">
    <source>
        <dbReference type="Proteomes" id="UP000317410"/>
    </source>
</evidence>
<evidence type="ECO:0000256" key="1">
    <source>
        <dbReference type="ARBA" id="ARBA00004071"/>
    </source>
</evidence>
<keyword evidence="6" id="KW-0326">Glycosidase</keyword>
<protein>
    <recommendedName>
        <fullName evidence="3">alpha-L-fucosidase</fullName>
        <ecNumber evidence="3">3.2.1.51</ecNumber>
    </recommendedName>
</protein>
<comment type="similarity">
    <text evidence="2">Belongs to the glycosyl hydrolase 29 family.</text>
</comment>
<dbReference type="Pfam" id="PF01120">
    <property type="entry name" value="Alpha_L_fucos"/>
    <property type="match status" value="1"/>
</dbReference>
<dbReference type="AlphaFoldDB" id="A0A4Y4B7B9"/>
<dbReference type="PANTHER" id="PTHR10030:SF37">
    <property type="entry name" value="ALPHA-L-FUCOSIDASE-RELATED"/>
    <property type="match status" value="1"/>
</dbReference>
<dbReference type="PANTHER" id="PTHR10030">
    <property type="entry name" value="ALPHA-L-FUCOSIDASE"/>
    <property type="match status" value="1"/>
</dbReference>
<dbReference type="InterPro" id="IPR057739">
    <property type="entry name" value="Glyco_hydro_29_N"/>
</dbReference>
<evidence type="ECO:0000256" key="7">
    <source>
        <dbReference type="SAM" id="MobiDB-lite"/>
    </source>
</evidence>
<keyword evidence="5" id="KW-0378">Hydrolase</keyword>
<name>A0A4Y4B7B9_MICMQ</name>
<dbReference type="SMART" id="SM00812">
    <property type="entry name" value="Alpha_L_fucos"/>
    <property type="match status" value="1"/>
</dbReference>
<dbReference type="Proteomes" id="UP000317410">
    <property type="component" value="Unassembled WGS sequence"/>
</dbReference>
<dbReference type="GO" id="GO:0005764">
    <property type="term" value="C:lysosome"/>
    <property type="evidence" value="ECO:0007669"/>
    <property type="project" value="TreeGrafter"/>
</dbReference>
<organism evidence="9 10">
    <name type="scientific">Microbacterium maritypicum</name>
    <name type="common">Microbacterium liquefaciens</name>
    <dbReference type="NCBI Taxonomy" id="33918"/>
    <lineage>
        <taxon>Bacteria</taxon>
        <taxon>Bacillati</taxon>
        <taxon>Actinomycetota</taxon>
        <taxon>Actinomycetes</taxon>
        <taxon>Micrococcales</taxon>
        <taxon>Microbacteriaceae</taxon>
        <taxon>Microbacterium</taxon>
    </lineage>
</organism>
<dbReference type="GO" id="GO:0016139">
    <property type="term" value="P:glycoside catabolic process"/>
    <property type="evidence" value="ECO:0007669"/>
    <property type="project" value="TreeGrafter"/>
</dbReference>
<evidence type="ECO:0000259" key="8">
    <source>
        <dbReference type="Pfam" id="PF01120"/>
    </source>
</evidence>
<dbReference type="Gene3D" id="3.20.20.80">
    <property type="entry name" value="Glycosidases"/>
    <property type="match status" value="1"/>
</dbReference>
<evidence type="ECO:0000256" key="5">
    <source>
        <dbReference type="ARBA" id="ARBA00022801"/>
    </source>
</evidence>
<accession>A0A4Y4B7B9</accession>
<reference evidence="9 10" key="1">
    <citation type="submission" date="2019-06" db="EMBL/GenBank/DDBJ databases">
        <title>Whole genome shotgun sequence of Microbacterium liquefaciens NBRC 15037.</title>
        <authorList>
            <person name="Hosoyama A."/>
            <person name="Uohara A."/>
            <person name="Ohji S."/>
            <person name="Ichikawa N."/>
        </authorList>
    </citation>
    <scope>NUCLEOTIDE SEQUENCE [LARGE SCALE GENOMIC DNA]</scope>
    <source>
        <strain evidence="9 10">NBRC 15037</strain>
    </source>
</reference>
<dbReference type="InterPro" id="IPR016286">
    <property type="entry name" value="FUC_metazoa-typ"/>
</dbReference>
<comment type="caution">
    <text evidence="9">The sequence shown here is derived from an EMBL/GenBank/DDBJ whole genome shotgun (WGS) entry which is preliminary data.</text>
</comment>
<evidence type="ECO:0000256" key="4">
    <source>
        <dbReference type="ARBA" id="ARBA00022729"/>
    </source>
</evidence>
<feature type="region of interest" description="Disordered" evidence="7">
    <location>
        <begin position="155"/>
        <end position="211"/>
    </location>
</feature>
<evidence type="ECO:0000256" key="3">
    <source>
        <dbReference type="ARBA" id="ARBA00012662"/>
    </source>
</evidence>
<keyword evidence="4" id="KW-0732">Signal</keyword>
<sequence>MNPKAQTSDVYAGMGDMRQEWFDRARFGMFVHFGLYSGAARHEWVQNYERLTDEDYRQYFEHFDPDLFDAAALARTAKETGMGYVVLTTKHHDGFCLWGSKLTDYTSVANTGRDLVREYVEALRAEGLKVGLYHSVIDWHHPDFTVDWNHPRRDDEGAAELNGQGTRRLGRHRAARAVPGAAAEHARQRPSGHSGRLRYPRAVPADLADRA</sequence>
<evidence type="ECO:0000256" key="6">
    <source>
        <dbReference type="ARBA" id="ARBA00023295"/>
    </source>
</evidence>
<dbReference type="PRINTS" id="PR00741">
    <property type="entry name" value="GLHYDRLASE29"/>
</dbReference>
<dbReference type="InterPro" id="IPR017853">
    <property type="entry name" value="GH"/>
</dbReference>
<dbReference type="GO" id="GO:0004560">
    <property type="term" value="F:alpha-L-fucosidase activity"/>
    <property type="evidence" value="ECO:0007669"/>
    <property type="project" value="InterPro"/>
</dbReference>
<dbReference type="EMBL" id="BJNQ01000003">
    <property type="protein sequence ID" value="GEC74533.1"/>
    <property type="molecule type" value="Genomic_DNA"/>
</dbReference>
<gene>
    <name evidence="9" type="ORF">MLI01_06780</name>
</gene>
<dbReference type="SUPFAM" id="SSF51445">
    <property type="entry name" value="(Trans)glycosidases"/>
    <property type="match status" value="1"/>
</dbReference>
<proteinExistence type="inferred from homology"/>
<dbReference type="GO" id="GO:0006004">
    <property type="term" value="P:fucose metabolic process"/>
    <property type="evidence" value="ECO:0007669"/>
    <property type="project" value="InterPro"/>
</dbReference>